<organism evidence="4 5">
    <name type="scientific">Nibrella saemangeumensis</name>
    <dbReference type="NCBI Taxonomy" id="1084526"/>
    <lineage>
        <taxon>Bacteria</taxon>
        <taxon>Pseudomonadati</taxon>
        <taxon>Bacteroidota</taxon>
        <taxon>Cytophagia</taxon>
        <taxon>Cytophagales</taxon>
        <taxon>Spirosomataceae</taxon>
        <taxon>Nibrella</taxon>
    </lineage>
</organism>
<dbReference type="PANTHER" id="PTHR44591">
    <property type="entry name" value="STRESS RESPONSE REGULATOR PROTEIN 1"/>
    <property type="match status" value="1"/>
</dbReference>
<feature type="domain" description="Response regulatory" evidence="3">
    <location>
        <begin position="6"/>
        <end position="126"/>
    </location>
</feature>
<sequence>MAQPPLILAVDDNDHDLYLIRQVFGLLRPSCRVETFNDSRSLITFLRQSDQLPSLILVDWHMPDLDGIQVVEEVRRSPRLFPVPVFLLSSDLNPTGHFKALDNGATGFLIKPANFTEWNQLVERLAFSFLDDQV</sequence>
<evidence type="ECO:0000256" key="1">
    <source>
        <dbReference type="ARBA" id="ARBA00022553"/>
    </source>
</evidence>
<reference evidence="5" key="1">
    <citation type="journal article" date="2019" name="Int. J. Syst. Evol. Microbiol.">
        <title>The Global Catalogue of Microorganisms (GCM) 10K type strain sequencing project: providing services to taxonomists for standard genome sequencing and annotation.</title>
        <authorList>
            <consortium name="The Broad Institute Genomics Platform"/>
            <consortium name="The Broad Institute Genome Sequencing Center for Infectious Disease"/>
            <person name="Wu L."/>
            <person name="Ma J."/>
        </authorList>
    </citation>
    <scope>NUCLEOTIDE SEQUENCE [LARGE SCALE GENOMIC DNA]</scope>
    <source>
        <strain evidence="5">JCM 17927</strain>
    </source>
</reference>
<comment type="caution">
    <text evidence="4">The sequence shown here is derived from an EMBL/GenBank/DDBJ whole genome shotgun (WGS) entry which is preliminary data.</text>
</comment>
<dbReference type="Proteomes" id="UP001501175">
    <property type="component" value="Unassembled WGS sequence"/>
</dbReference>
<evidence type="ECO:0000256" key="2">
    <source>
        <dbReference type="PROSITE-ProRule" id="PRU00169"/>
    </source>
</evidence>
<dbReference type="PROSITE" id="PS50110">
    <property type="entry name" value="RESPONSE_REGULATORY"/>
    <property type="match status" value="1"/>
</dbReference>
<accession>A0ABP8MHI9</accession>
<keyword evidence="1 2" id="KW-0597">Phosphoprotein</keyword>
<dbReference type="Pfam" id="PF00072">
    <property type="entry name" value="Response_reg"/>
    <property type="match status" value="1"/>
</dbReference>
<dbReference type="InterPro" id="IPR001789">
    <property type="entry name" value="Sig_transdc_resp-reg_receiver"/>
</dbReference>
<proteinExistence type="predicted"/>
<feature type="modified residue" description="4-aspartylphosphate" evidence="2">
    <location>
        <position position="59"/>
    </location>
</feature>
<dbReference type="RefSeq" id="WP_345241517.1">
    <property type="nucleotide sequence ID" value="NZ_BAABHD010000012.1"/>
</dbReference>
<evidence type="ECO:0000259" key="3">
    <source>
        <dbReference type="PROSITE" id="PS50110"/>
    </source>
</evidence>
<name>A0ABP8MHI9_9BACT</name>
<dbReference type="SMART" id="SM00448">
    <property type="entry name" value="REC"/>
    <property type="match status" value="1"/>
</dbReference>
<evidence type="ECO:0000313" key="5">
    <source>
        <dbReference type="Proteomes" id="UP001501175"/>
    </source>
</evidence>
<evidence type="ECO:0000313" key="4">
    <source>
        <dbReference type="EMBL" id="GAA4450692.1"/>
    </source>
</evidence>
<dbReference type="InterPro" id="IPR011006">
    <property type="entry name" value="CheY-like_superfamily"/>
</dbReference>
<dbReference type="InterPro" id="IPR050595">
    <property type="entry name" value="Bact_response_regulator"/>
</dbReference>
<dbReference type="PANTHER" id="PTHR44591:SF3">
    <property type="entry name" value="RESPONSE REGULATORY DOMAIN-CONTAINING PROTEIN"/>
    <property type="match status" value="1"/>
</dbReference>
<gene>
    <name evidence="4" type="ORF">GCM10023189_11690</name>
</gene>
<dbReference type="EMBL" id="BAABHD010000012">
    <property type="protein sequence ID" value="GAA4450692.1"/>
    <property type="molecule type" value="Genomic_DNA"/>
</dbReference>
<dbReference type="SUPFAM" id="SSF52172">
    <property type="entry name" value="CheY-like"/>
    <property type="match status" value="1"/>
</dbReference>
<keyword evidence="5" id="KW-1185">Reference proteome</keyword>
<dbReference type="Gene3D" id="3.40.50.2300">
    <property type="match status" value="1"/>
</dbReference>
<protein>
    <recommendedName>
        <fullName evidence="3">Response regulatory domain-containing protein</fullName>
    </recommendedName>
</protein>